<dbReference type="EMBL" id="JH719381">
    <property type="protein sequence ID" value="EJB02947.1"/>
    <property type="molecule type" value="Genomic_DNA"/>
</dbReference>
<dbReference type="Proteomes" id="UP000005092">
    <property type="component" value="Unassembled WGS sequence"/>
</dbReference>
<name>I9N8B8_RHILT</name>
<dbReference type="AlphaFoldDB" id="I9N8B8"/>
<dbReference type="HOGENOM" id="CLU_2685269_0_0_5"/>
<dbReference type="OrthoDB" id="9965898at2"/>
<dbReference type="RefSeq" id="WP_003586868.1">
    <property type="nucleotide sequence ID" value="NZ_JH719381.1"/>
</dbReference>
<sequence length="74" mass="8514">MTSGIKTIAEIVAFNEQRMREAEKEIDRINDLPPSRLVPDSERDGWIAAWKEVRAVCRDTISYLRVLEKRGDPA</sequence>
<protein>
    <submittedName>
        <fullName evidence="1">Uncharacterized protein</fullName>
    </submittedName>
</protein>
<organism evidence="1 2">
    <name type="scientific">Rhizobium leguminosarum bv. trifolii WSM597</name>
    <dbReference type="NCBI Taxonomy" id="754764"/>
    <lineage>
        <taxon>Bacteria</taxon>
        <taxon>Pseudomonadati</taxon>
        <taxon>Pseudomonadota</taxon>
        <taxon>Alphaproteobacteria</taxon>
        <taxon>Hyphomicrobiales</taxon>
        <taxon>Rhizobiaceae</taxon>
        <taxon>Rhizobium/Agrobacterium group</taxon>
        <taxon>Rhizobium</taxon>
    </lineage>
</organism>
<evidence type="ECO:0000313" key="2">
    <source>
        <dbReference type="Proteomes" id="UP000005092"/>
    </source>
</evidence>
<reference evidence="1 2" key="1">
    <citation type="submission" date="2012-02" db="EMBL/GenBank/DDBJ databases">
        <title>Improved High-Quality Draft Sequence of Rhizobium leguminosarum bv. trifolii WSM597.</title>
        <authorList>
            <consortium name="US DOE Joint Genome Institute"/>
            <person name="Lucas S."/>
            <person name="Han J."/>
            <person name="Lapidus A."/>
            <person name="Cheng J.-F."/>
            <person name="Goodwin L."/>
            <person name="Pitluck S."/>
            <person name="Peters L."/>
            <person name="Ovchinnikova G."/>
            <person name="Held B."/>
            <person name="Detter J.C."/>
            <person name="Han C."/>
            <person name="Tapia R."/>
            <person name="Land M."/>
            <person name="Hauser L."/>
            <person name="Kyrpides N."/>
            <person name="Ivanova N."/>
            <person name="Pagani I."/>
            <person name="Brau L."/>
            <person name="Yates R."/>
            <person name="O'Hara G."/>
            <person name="Rui T."/>
            <person name="Howieson J."/>
            <person name="Reeve W."/>
            <person name="Woyke T."/>
        </authorList>
    </citation>
    <scope>NUCLEOTIDE SEQUENCE [LARGE SCALE GENOMIC DNA]</scope>
    <source>
        <strain evidence="1 2">WSM597</strain>
    </source>
</reference>
<evidence type="ECO:0000313" key="1">
    <source>
        <dbReference type="EMBL" id="EJB02947.1"/>
    </source>
</evidence>
<accession>I9N8B8</accession>
<gene>
    <name evidence="1" type="ORF">Rleg9DRAFT_1762</name>
</gene>
<proteinExistence type="predicted"/>